<evidence type="ECO:0000313" key="1">
    <source>
        <dbReference type="EMBL" id="QHG90049.1"/>
    </source>
</evidence>
<sequence length="226" mass="26145">MLGKNLYRVNTSWLPGSGVMSLTALLLFALASGIMIINFQFISAYNTNDKTQSSYYDLSAYPLALILAVFNVFIVIYYIFNAWIWCVSYTKSMGKRKKFNLFAIIYCLIFSILFLCDCVLRLFFVFSNLSAFFNLKGSDPPLVVQNPSDPNAFWGFQPYLLMAIGLISFFAYGIIWYLQRKWFKTEDAENSKKDVKDHYRKIEFNRKVKAVNKGKAKNLSKKIKVF</sequence>
<evidence type="ECO:0000313" key="2">
    <source>
        <dbReference type="Proteomes" id="UP000464283"/>
    </source>
</evidence>
<name>A0A6P1LEZ0_MALIO</name>
<dbReference type="KEGG" id="miw:EER00_04125"/>
<dbReference type="RefSeq" id="WP_004025171.1">
    <property type="nucleotide sequence ID" value="NZ_AGFP01000040.1"/>
</dbReference>
<protein>
    <submittedName>
        <fullName evidence="1">Uncharacterized protein</fullName>
    </submittedName>
</protein>
<dbReference type="Proteomes" id="UP000464283">
    <property type="component" value="Chromosome"/>
</dbReference>
<dbReference type="GeneID" id="96866362"/>
<organism evidence="1 2">
    <name type="scientific">Malacoplasma iowae 695</name>
    <dbReference type="NCBI Taxonomy" id="1048830"/>
    <lineage>
        <taxon>Bacteria</taxon>
        <taxon>Bacillati</taxon>
        <taxon>Mycoplasmatota</taxon>
        <taxon>Mycoplasmoidales</taxon>
        <taxon>Mycoplasmoidaceae</taxon>
        <taxon>Malacoplasma</taxon>
    </lineage>
</organism>
<reference evidence="2" key="1">
    <citation type="submission" date="2018-11" db="EMBL/GenBank/DDBJ databases">
        <title>The first complete genome sequence of Mycoplasma iowae strain 695.</title>
        <authorList>
            <person name="Ghanem M."/>
            <person name="El-Gazzar M."/>
        </authorList>
    </citation>
    <scope>NUCLEOTIDE SEQUENCE [LARGE SCALE GENOMIC DNA]</scope>
    <source>
        <strain evidence="2">695</strain>
    </source>
</reference>
<proteinExistence type="predicted"/>
<dbReference type="EMBL" id="CP033512">
    <property type="protein sequence ID" value="QHG90049.1"/>
    <property type="molecule type" value="Genomic_DNA"/>
</dbReference>
<gene>
    <name evidence="1" type="ORF">EER00_04125</name>
</gene>
<accession>A0A6P1LEZ0</accession>
<dbReference type="AlphaFoldDB" id="A0A6P1LEZ0"/>